<dbReference type="PROSITE" id="PS51257">
    <property type="entry name" value="PROKAR_LIPOPROTEIN"/>
    <property type="match status" value="1"/>
</dbReference>
<name>A0A420KCT4_9BURK</name>
<evidence type="ECO:0000313" key="3">
    <source>
        <dbReference type="EMBL" id="RKJ97021.1"/>
    </source>
</evidence>
<proteinExistence type="predicted"/>
<feature type="domain" description="Lysozyme inhibitor LprI-like N-terminal" evidence="2">
    <location>
        <begin position="36"/>
        <end position="118"/>
    </location>
</feature>
<evidence type="ECO:0000259" key="2">
    <source>
        <dbReference type="Pfam" id="PF07007"/>
    </source>
</evidence>
<protein>
    <submittedName>
        <fullName evidence="3">DUF1311 domain-containing protein</fullName>
    </submittedName>
</protein>
<dbReference type="Pfam" id="PF07007">
    <property type="entry name" value="LprI"/>
    <property type="match status" value="1"/>
</dbReference>
<reference evidence="3 4" key="1">
    <citation type="submission" date="2018-09" db="EMBL/GenBank/DDBJ databases">
        <title>Genome comparison of Alicycliphilus sp. BQ1, a polyurethanolytic bacterium, with its closest phylogenetic relatives Alicycliphilus denitrificans BC and K601, unable to attack polyurethane.</title>
        <authorList>
            <person name="Loza-Tavera H."/>
            <person name="Lozano L."/>
            <person name="Cevallos M."/>
            <person name="Maya-Lucas O."/>
            <person name="Garcia-Mena J."/>
            <person name="Hernandez J."/>
        </authorList>
    </citation>
    <scope>NUCLEOTIDE SEQUENCE [LARGE SCALE GENOMIC DNA]</scope>
    <source>
        <strain evidence="3 4">BQ1</strain>
    </source>
</reference>
<dbReference type="Gene3D" id="1.20.1270.180">
    <property type="match status" value="1"/>
</dbReference>
<feature type="signal peptide" evidence="1">
    <location>
        <begin position="1"/>
        <end position="22"/>
    </location>
</feature>
<dbReference type="AlphaFoldDB" id="A0A420KCT4"/>
<dbReference type="EMBL" id="NKDB02000002">
    <property type="protein sequence ID" value="RKJ97021.1"/>
    <property type="molecule type" value="Genomic_DNA"/>
</dbReference>
<evidence type="ECO:0000256" key="1">
    <source>
        <dbReference type="SAM" id="SignalP"/>
    </source>
</evidence>
<keyword evidence="1" id="KW-0732">Signal</keyword>
<dbReference type="RefSeq" id="WP_094438543.1">
    <property type="nucleotide sequence ID" value="NZ_AP024172.1"/>
</dbReference>
<sequence>MTGPRAAALALALCLGGTAAWAQAGGACRPGGSVEETNACAVRDYQEADTALQILYGDVMRALSAHERPALRQDHQAWQRTRITQCKQAQRAQEQRPEWPRLYHECLVAQTRARRQALMHWLHHGEAPPHNE</sequence>
<dbReference type="InterPro" id="IPR009739">
    <property type="entry name" value="LprI-like_N"/>
</dbReference>
<gene>
    <name evidence="3" type="ORF">CE154_013585</name>
</gene>
<dbReference type="Proteomes" id="UP000216225">
    <property type="component" value="Unassembled WGS sequence"/>
</dbReference>
<feature type="chain" id="PRO_5019066379" evidence="1">
    <location>
        <begin position="23"/>
        <end position="132"/>
    </location>
</feature>
<comment type="caution">
    <text evidence="3">The sequence shown here is derived from an EMBL/GenBank/DDBJ whole genome shotgun (WGS) entry which is preliminary data.</text>
</comment>
<organism evidence="3 4">
    <name type="scientific">Alicycliphilus denitrificans</name>
    <dbReference type="NCBI Taxonomy" id="179636"/>
    <lineage>
        <taxon>Bacteria</taxon>
        <taxon>Pseudomonadati</taxon>
        <taxon>Pseudomonadota</taxon>
        <taxon>Betaproteobacteria</taxon>
        <taxon>Burkholderiales</taxon>
        <taxon>Comamonadaceae</taxon>
        <taxon>Alicycliphilus</taxon>
    </lineage>
</organism>
<evidence type="ECO:0000313" key="4">
    <source>
        <dbReference type="Proteomes" id="UP000216225"/>
    </source>
</evidence>
<accession>A0A420KCT4</accession>